<accession>A0ABD7GVN8</accession>
<name>A0ABD7GVN8_9ENTR</name>
<reference evidence="1 2" key="1">
    <citation type="submission" date="2018-07" db="EMBL/GenBank/DDBJ databases">
        <title>The use of a cohorting ward and systematic surveillance cultures for the control of a Klebsiella pneumoniae carbapenemase (KPC)-producing Enterobacteriaceae outbreak.</title>
        <authorList>
            <person name="Doi Y."/>
        </authorList>
    </citation>
    <scope>NUCLEOTIDE SEQUENCE [LARGE SCALE GENOMIC DNA]</scope>
    <source>
        <strain evidence="1 2">1-RC-17-04017</strain>
    </source>
</reference>
<dbReference type="AlphaFoldDB" id="A0ABD7GVN8"/>
<evidence type="ECO:0000313" key="2">
    <source>
        <dbReference type="Proteomes" id="UP000255291"/>
    </source>
</evidence>
<organism evidence="1 2">
    <name type="scientific">Enterobacter roggenkampii</name>
    <dbReference type="NCBI Taxonomy" id="1812935"/>
    <lineage>
        <taxon>Bacteria</taxon>
        <taxon>Pseudomonadati</taxon>
        <taxon>Pseudomonadota</taxon>
        <taxon>Gammaproteobacteria</taxon>
        <taxon>Enterobacterales</taxon>
        <taxon>Enterobacteriaceae</taxon>
        <taxon>Enterobacter</taxon>
        <taxon>Enterobacter cloacae complex</taxon>
    </lineage>
</organism>
<protein>
    <submittedName>
        <fullName evidence="1">Uncharacterized protein</fullName>
    </submittedName>
</protein>
<sequence>MMKHEHRDAPKIWSFLMYWDAITSRGLLPTVKVSSEKIASAYLRINDKMAFQRRTPVKFFASISRRNNE</sequence>
<gene>
    <name evidence="1" type="ORF">DXF87_14980</name>
</gene>
<comment type="caution">
    <text evidence="1">The sequence shown here is derived from an EMBL/GenBank/DDBJ whole genome shotgun (WGS) entry which is preliminary data.</text>
</comment>
<evidence type="ECO:0000313" key="1">
    <source>
        <dbReference type="EMBL" id="RDT59084.1"/>
    </source>
</evidence>
<proteinExistence type="predicted"/>
<dbReference type="EMBL" id="QRBW01000028">
    <property type="protein sequence ID" value="RDT59084.1"/>
    <property type="molecule type" value="Genomic_DNA"/>
</dbReference>
<dbReference type="Proteomes" id="UP000255291">
    <property type="component" value="Unassembled WGS sequence"/>
</dbReference>